<dbReference type="AlphaFoldDB" id="A0AAW1JX03"/>
<evidence type="ECO:0000313" key="1">
    <source>
        <dbReference type="EMBL" id="KAK9708409.1"/>
    </source>
</evidence>
<proteinExistence type="predicted"/>
<organism evidence="1 2">
    <name type="scientific">Popillia japonica</name>
    <name type="common">Japanese beetle</name>
    <dbReference type="NCBI Taxonomy" id="7064"/>
    <lineage>
        <taxon>Eukaryota</taxon>
        <taxon>Metazoa</taxon>
        <taxon>Ecdysozoa</taxon>
        <taxon>Arthropoda</taxon>
        <taxon>Hexapoda</taxon>
        <taxon>Insecta</taxon>
        <taxon>Pterygota</taxon>
        <taxon>Neoptera</taxon>
        <taxon>Endopterygota</taxon>
        <taxon>Coleoptera</taxon>
        <taxon>Polyphaga</taxon>
        <taxon>Scarabaeiformia</taxon>
        <taxon>Scarabaeidae</taxon>
        <taxon>Rutelinae</taxon>
        <taxon>Popillia</taxon>
    </lineage>
</organism>
<dbReference type="EMBL" id="JASPKY010000330">
    <property type="protein sequence ID" value="KAK9708409.1"/>
    <property type="molecule type" value="Genomic_DNA"/>
</dbReference>
<gene>
    <name evidence="1" type="ORF">QE152_g27208</name>
</gene>
<dbReference type="Proteomes" id="UP001458880">
    <property type="component" value="Unassembled WGS sequence"/>
</dbReference>
<protein>
    <submittedName>
        <fullName evidence="1">Uncharacterized protein</fullName>
    </submittedName>
</protein>
<reference evidence="1 2" key="1">
    <citation type="journal article" date="2024" name="BMC Genomics">
        <title>De novo assembly and annotation of Popillia japonica's genome with initial clues to its potential as an invasive pest.</title>
        <authorList>
            <person name="Cucini C."/>
            <person name="Boschi S."/>
            <person name="Funari R."/>
            <person name="Cardaioli E."/>
            <person name="Iannotti N."/>
            <person name="Marturano G."/>
            <person name="Paoli F."/>
            <person name="Bruttini M."/>
            <person name="Carapelli A."/>
            <person name="Frati F."/>
            <person name="Nardi F."/>
        </authorList>
    </citation>
    <scope>NUCLEOTIDE SEQUENCE [LARGE SCALE GENOMIC DNA]</scope>
    <source>
        <strain evidence="1">DMR45628</strain>
    </source>
</reference>
<evidence type="ECO:0000313" key="2">
    <source>
        <dbReference type="Proteomes" id="UP001458880"/>
    </source>
</evidence>
<comment type="caution">
    <text evidence="1">The sequence shown here is derived from an EMBL/GenBank/DDBJ whole genome shotgun (WGS) entry which is preliminary data.</text>
</comment>
<keyword evidence="2" id="KW-1185">Reference proteome</keyword>
<accession>A0AAW1JX03</accession>
<sequence>MIGNLEAYVPGDNFVEYLERLKQFLVLNSVEETKKSGACHTVLSKDKYLKFFKNKQLSKTSTRLVSVTGNSINVLGAIRSY</sequence>
<name>A0AAW1JX03_POPJA</name>